<dbReference type="SMART" id="SM00267">
    <property type="entry name" value="GGDEF"/>
    <property type="match status" value="1"/>
</dbReference>
<feature type="transmembrane region" description="Helical" evidence="4">
    <location>
        <begin position="126"/>
        <end position="145"/>
    </location>
</feature>
<keyword evidence="4" id="KW-0472">Membrane</keyword>
<feature type="transmembrane region" description="Helical" evidence="4">
    <location>
        <begin position="237"/>
        <end position="256"/>
    </location>
</feature>
<dbReference type="InterPro" id="IPR050469">
    <property type="entry name" value="Diguanylate_Cyclase"/>
</dbReference>
<dbReference type="Proteomes" id="UP000472676">
    <property type="component" value="Unassembled WGS sequence"/>
</dbReference>
<dbReference type="Gene3D" id="3.30.70.270">
    <property type="match status" value="1"/>
</dbReference>
<accession>A0A6M2BMJ9</accession>
<dbReference type="NCBIfam" id="TIGR00254">
    <property type="entry name" value="GGDEF"/>
    <property type="match status" value="1"/>
</dbReference>
<comment type="catalytic activity">
    <reaction evidence="2">
        <text>2 GTP = 3',3'-c-di-GMP + 2 diphosphate</text>
        <dbReference type="Rhea" id="RHEA:24898"/>
        <dbReference type="ChEBI" id="CHEBI:33019"/>
        <dbReference type="ChEBI" id="CHEBI:37565"/>
        <dbReference type="ChEBI" id="CHEBI:58805"/>
        <dbReference type="EC" id="2.7.7.65"/>
    </reaction>
</comment>
<feature type="domain" description="GGDEF" evidence="5">
    <location>
        <begin position="303"/>
        <end position="437"/>
    </location>
</feature>
<proteinExistence type="predicted"/>
<reference evidence="6 7" key="1">
    <citation type="journal article" date="2014" name="Int. J. Syst. Evol. Microbiol.">
        <title>Solimonas terrae sp. nov., isolated from soil.</title>
        <authorList>
            <person name="Kim S.J."/>
            <person name="Moon J.Y."/>
            <person name="Weon H.Y."/>
            <person name="Ahn J.H."/>
            <person name="Chen W.M."/>
            <person name="Kwon S.W."/>
        </authorList>
    </citation>
    <scope>NUCLEOTIDE SEQUENCE [LARGE SCALE GENOMIC DNA]</scope>
    <source>
        <strain evidence="6 7">KIS83-12</strain>
    </source>
</reference>
<dbReference type="EMBL" id="JAAMOW010000001">
    <property type="protein sequence ID" value="NGY03658.1"/>
    <property type="molecule type" value="Genomic_DNA"/>
</dbReference>
<sequence length="437" mass="48048">MADTPLPGSARSSSPGDRIRSQQRWQRLRSRGRALVKARLGDHHQTPSRRFGHDLSAGDVQILETIAGGDSTRYRFPAPLEQRFLDYSRLSSRNARISIAVLAFVLYAGAPLWSRVLATPPETAQLMLLLELGIMAPVFGLLAVLLARKPLSPGVEWFLIAALIMELVAIEIVRYISADFGFHIEPSITIVIPVAALVVVRLSFNRSLVFVAAYLVAVLGVQTLWPDSDARRSQTAWVMELILLGLSLLSVIWSRLSMRRQWASALLLEIMAYRDGLTGLANRRAFEEHYEKVARAVARGQNKVLLFALIDLDHFKKLNDHYGHDYGDGVLAEVGLALAGLARRSLDLASRLGGEEFALLLYDCDAAAAEERLRAMVAAIADLQIEHVGNDAGVVTCSVGGALIGPNDVLSDAYRLADARLYAVKRSGRNGFRMKDD</sequence>
<feature type="transmembrane region" description="Helical" evidence="4">
    <location>
        <begin position="97"/>
        <end position="114"/>
    </location>
</feature>
<dbReference type="InterPro" id="IPR029787">
    <property type="entry name" value="Nucleotide_cyclase"/>
</dbReference>
<dbReference type="InterPro" id="IPR043128">
    <property type="entry name" value="Rev_trsase/Diguanyl_cyclase"/>
</dbReference>
<evidence type="ECO:0000256" key="3">
    <source>
        <dbReference type="SAM" id="MobiDB-lite"/>
    </source>
</evidence>
<feature type="transmembrane region" description="Helical" evidence="4">
    <location>
        <begin position="157"/>
        <end position="176"/>
    </location>
</feature>
<feature type="transmembrane region" description="Helical" evidence="4">
    <location>
        <begin position="182"/>
        <end position="200"/>
    </location>
</feature>
<gene>
    <name evidence="6" type="ORF">G7Y85_02670</name>
</gene>
<dbReference type="InterPro" id="IPR000160">
    <property type="entry name" value="GGDEF_dom"/>
</dbReference>
<dbReference type="PANTHER" id="PTHR45138">
    <property type="entry name" value="REGULATORY COMPONENTS OF SENSORY TRANSDUCTION SYSTEM"/>
    <property type="match status" value="1"/>
</dbReference>
<dbReference type="RefSeq" id="WP_166251263.1">
    <property type="nucleotide sequence ID" value="NZ_JAAMOW010000001.1"/>
</dbReference>
<comment type="caution">
    <text evidence="6">The sequence shown here is derived from an EMBL/GenBank/DDBJ whole genome shotgun (WGS) entry which is preliminary data.</text>
</comment>
<dbReference type="GO" id="GO:0052621">
    <property type="term" value="F:diguanylate cyclase activity"/>
    <property type="evidence" value="ECO:0007669"/>
    <property type="project" value="UniProtKB-EC"/>
</dbReference>
<keyword evidence="7" id="KW-1185">Reference proteome</keyword>
<feature type="transmembrane region" description="Helical" evidence="4">
    <location>
        <begin position="207"/>
        <end position="225"/>
    </location>
</feature>
<dbReference type="GO" id="GO:0043709">
    <property type="term" value="P:cell adhesion involved in single-species biofilm formation"/>
    <property type="evidence" value="ECO:0007669"/>
    <property type="project" value="TreeGrafter"/>
</dbReference>
<evidence type="ECO:0000256" key="2">
    <source>
        <dbReference type="ARBA" id="ARBA00034247"/>
    </source>
</evidence>
<dbReference type="GO" id="GO:1902201">
    <property type="term" value="P:negative regulation of bacterial-type flagellum-dependent cell motility"/>
    <property type="evidence" value="ECO:0007669"/>
    <property type="project" value="TreeGrafter"/>
</dbReference>
<organism evidence="6 7">
    <name type="scientific">Solimonas terrae</name>
    <dbReference type="NCBI Taxonomy" id="1396819"/>
    <lineage>
        <taxon>Bacteria</taxon>
        <taxon>Pseudomonadati</taxon>
        <taxon>Pseudomonadota</taxon>
        <taxon>Gammaproteobacteria</taxon>
        <taxon>Nevskiales</taxon>
        <taxon>Nevskiaceae</taxon>
        <taxon>Solimonas</taxon>
    </lineage>
</organism>
<dbReference type="PROSITE" id="PS50887">
    <property type="entry name" value="GGDEF"/>
    <property type="match status" value="1"/>
</dbReference>
<dbReference type="CDD" id="cd01949">
    <property type="entry name" value="GGDEF"/>
    <property type="match status" value="1"/>
</dbReference>
<evidence type="ECO:0000259" key="5">
    <source>
        <dbReference type="PROSITE" id="PS50887"/>
    </source>
</evidence>
<dbReference type="Pfam" id="PF00990">
    <property type="entry name" value="GGDEF"/>
    <property type="match status" value="1"/>
</dbReference>
<dbReference type="PANTHER" id="PTHR45138:SF9">
    <property type="entry name" value="DIGUANYLATE CYCLASE DGCM-RELATED"/>
    <property type="match status" value="1"/>
</dbReference>
<keyword evidence="4" id="KW-1133">Transmembrane helix</keyword>
<evidence type="ECO:0000313" key="6">
    <source>
        <dbReference type="EMBL" id="NGY03658.1"/>
    </source>
</evidence>
<dbReference type="GO" id="GO:0005886">
    <property type="term" value="C:plasma membrane"/>
    <property type="evidence" value="ECO:0007669"/>
    <property type="project" value="TreeGrafter"/>
</dbReference>
<feature type="region of interest" description="Disordered" evidence="3">
    <location>
        <begin position="1"/>
        <end position="24"/>
    </location>
</feature>
<dbReference type="EC" id="2.7.7.65" evidence="1"/>
<evidence type="ECO:0000256" key="4">
    <source>
        <dbReference type="SAM" id="Phobius"/>
    </source>
</evidence>
<evidence type="ECO:0000256" key="1">
    <source>
        <dbReference type="ARBA" id="ARBA00012528"/>
    </source>
</evidence>
<evidence type="ECO:0000313" key="7">
    <source>
        <dbReference type="Proteomes" id="UP000472676"/>
    </source>
</evidence>
<protein>
    <recommendedName>
        <fullName evidence="1">diguanylate cyclase</fullName>
        <ecNumber evidence="1">2.7.7.65</ecNumber>
    </recommendedName>
</protein>
<dbReference type="SUPFAM" id="SSF55073">
    <property type="entry name" value="Nucleotide cyclase"/>
    <property type="match status" value="1"/>
</dbReference>
<name>A0A6M2BMJ9_9GAMM</name>
<dbReference type="AlphaFoldDB" id="A0A6M2BMJ9"/>
<keyword evidence="4" id="KW-0812">Transmembrane</keyword>